<dbReference type="Gene3D" id="3.30.200.20">
    <property type="entry name" value="Phosphorylase Kinase, domain 1"/>
    <property type="match status" value="1"/>
</dbReference>
<keyword evidence="10" id="KW-0547">Nucleotide-binding</keyword>
<accession>A0ABQ8I4K7</accession>
<comment type="caution">
    <text evidence="20">The sequence shown here is derived from an EMBL/GenBank/DDBJ whole genome shotgun (WGS) entry which is preliminary data.</text>
</comment>
<dbReference type="InterPro" id="IPR032675">
    <property type="entry name" value="LRR_dom_sf"/>
</dbReference>
<evidence type="ECO:0000256" key="12">
    <source>
        <dbReference type="ARBA" id="ARBA00022989"/>
    </source>
</evidence>
<keyword evidence="11" id="KW-0067">ATP-binding</keyword>
<evidence type="ECO:0000256" key="14">
    <source>
        <dbReference type="ARBA" id="ARBA00023170"/>
    </source>
</evidence>
<dbReference type="PANTHER" id="PTHR48006:SF68">
    <property type="entry name" value="PROTEIN KINASE DOMAIN-CONTAINING PROTEIN"/>
    <property type="match status" value="1"/>
</dbReference>
<dbReference type="PROSITE" id="PS00108">
    <property type="entry name" value="PROTEIN_KINASE_ST"/>
    <property type="match status" value="1"/>
</dbReference>
<evidence type="ECO:0000256" key="4">
    <source>
        <dbReference type="ARBA" id="ARBA00022553"/>
    </source>
</evidence>
<keyword evidence="5" id="KW-0433">Leucine-rich repeat</keyword>
<evidence type="ECO:0000256" key="16">
    <source>
        <dbReference type="ARBA" id="ARBA00047899"/>
    </source>
</evidence>
<dbReference type="Pfam" id="PF13855">
    <property type="entry name" value="LRR_8"/>
    <property type="match status" value="1"/>
</dbReference>
<dbReference type="Gene3D" id="2.60.120.430">
    <property type="entry name" value="Galactose-binding lectin"/>
    <property type="match status" value="1"/>
</dbReference>
<comment type="catalytic activity">
    <reaction evidence="16">
        <text>L-threonyl-[protein] + ATP = O-phospho-L-threonyl-[protein] + ADP + H(+)</text>
        <dbReference type="Rhea" id="RHEA:46608"/>
        <dbReference type="Rhea" id="RHEA-COMP:11060"/>
        <dbReference type="Rhea" id="RHEA-COMP:11605"/>
        <dbReference type="ChEBI" id="CHEBI:15378"/>
        <dbReference type="ChEBI" id="CHEBI:30013"/>
        <dbReference type="ChEBI" id="CHEBI:30616"/>
        <dbReference type="ChEBI" id="CHEBI:61977"/>
        <dbReference type="ChEBI" id="CHEBI:456216"/>
        <dbReference type="EC" id="2.7.11.1"/>
    </reaction>
</comment>
<evidence type="ECO:0000256" key="9">
    <source>
        <dbReference type="ARBA" id="ARBA00022737"/>
    </source>
</evidence>
<dbReference type="SMART" id="SM00220">
    <property type="entry name" value="S_TKc"/>
    <property type="match status" value="1"/>
</dbReference>
<keyword evidence="4" id="KW-0597">Phosphoprotein</keyword>
<dbReference type="EC" id="2.7.11.1" evidence="2"/>
<dbReference type="InterPro" id="IPR051824">
    <property type="entry name" value="LRR_Rcpt-Like_S/T_Kinase"/>
</dbReference>
<keyword evidence="12 18" id="KW-1133">Transmembrane helix</keyword>
<evidence type="ECO:0000256" key="5">
    <source>
        <dbReference type="ARBA" id="ARBA00022614"/>
    </source>
</evidence>
<evidence type="ECO:0000256" key="8">
    <source>
        <dbReference type="ARBA" id="ARBA00022729"/>
    </source>
</evidence>
<keyword evidence="13 18" id="KW-0472">Membrane</keyword>
<evidence type="ECO:0000259" key="19">
    <source>
        <dbReference type="PROSITE" id="PS50011"/>
    </source>
</evidence>
<dbReference type="InterPro" id="IPR021720">
    <property type="entry name" value="Malectin_dom"/>
</dbReference>
<dbReference type="Gene3D" id="1.10.510.10">
    <property type="entry name" value="Transferase(Phosphotransferase) domain 1"/>
    <property type="match status" value="1"/>
</dbReference>
<keyword evidence="7 18" id="KW-0812">Transmembrane</keyword>
<reference evidence="20 21" key="1">
    <citation type="submission" date="2021-02" db="EMBL/GenBank/DDBJ databases">
        <title>Plant Genome Project.</title>
        <authorList>
            <person name="Zhang R.-G."/>
        </authorList>
    </citation>
    <scope>NUCLEOTIDE SEQUENCE [LARGE SCALE GENOMIC DNA]</scope>
    <source>
        <tissue evidence="20">Leaves</tissue>
    </source>
</reference>
<feature type="transmembrane region" description="Helical" evidence="18">
    <location>
        <begin position="640"/>
        <end position="660"/>
    </location>
</feature>
<dbReference type="PROSITE" id="PS50011">
    <property type="entry name" value="PROTEIN_KINASE_DOM"/>
    <property type="match status" value="1"/>
</dbReference>
<dbReference type="Proteomes" id="UP000827721">
    <property type="component" value="Unassembled WGS sequence"/>
</dbReference>
<name>A0ABQ8I4K7_9ROSI</name>
<evidence type="ECO:0000256" key="6">
    <source>
        <dbReference type="ARBA" id="ARBA00022679"/>
    </source>
</evidence>
<dbReference type="Pfam" id="PF00560">
    <property type="entry name" value="LRR_1"/>
    <property type="match status" value="4"/>
</dbReference>
<proteinExistence type="predicted"/>
<dbReference type="Gene3D" id="3.80.10.10">
    <property type="entry name" value="Ribonuclease Inhibitor"/>
    <property type="match status" value="3"/>
</dbReference>
<evidence type="ECO:0000256" key="13">
    <source>
        <dbReference type="ARBA" id="ARBA00023136"/>
    </source>
</evidence>
<dbReference type="SUPFAM" id="SSF56112">
    <property type="entry name" value="Protein kinase-like (PK-like)"/>
    <property type="match status" value="1"/>
</dbReference>
<sequence length="1093" mass="121264">MRTQLIQTLSSIQQLKMGADDRLACLKLLLLFHLSFPITITFCANSGFAASTAKLNHEEVKALKVIGKKLGKTEWVLGGGDPCSGKGNWKLKNESNSIESSVSCDCSFNRNSSCHIVSIALKGQNLTGTVPPEFSKLRYLQHLDLSRNVLSGSIPPEWATMRLEELSFMGNRLSGPFPKVLTKITTLKNLSIEGNRFSGHIPPEIGKLINLQKLIISSNAFTGRLPAELAKLTNLTDMRINDNNFSGKIPEFIGNWTQIQKLHIQGCSLEGPIPSSISALTSLSDLISDLKGKEAAFPPLDNVNSMKTLILRKCLIHGEIPDYIGHMKKLKNLDLSFNNLTGEIPKTFNQLAKVDFMYLTGNKLTAPVPRWILERNKNVDISYNNFTWESSGAIECPRGSVNLVESYSSSTDKLSRVHPCLKQNFPCPASRDQYHYSMHINCGGKELNSSNTKYEADLEPRGASMFYMGQSWAFSSTGNFMDNDVDSDVYIITNTSTLSGASAVNSELYRTARVSPLSLTYYGLCLMNGNYTVKLHFAEIIFTNDSTLNSLGKRLFDVYIQGKLVLKDFNIGDEAGGTGIPIAKTFTAVVTSHTLKIHMYWAGRGTTGIPQRGFYGPLISAISVNPNFKPPVIKDKKNHVMVVAGMVVTSVLFVLLVLVIMRMKGWLGGKVSLDKELSRLDLQTGLYTLRQIKAATKNFDAANKVGEGGFGSVYKVKLCFIGCIFSEMKVFIGMQGILSDGTVIAVKQLSSKSRQGNREFVNEIGMISALQHPNLVKLYGCCVEGNQLLLIYEYMENNCVSRTLFGELRTFNRLCVPLHPFAILLTFCRMLQKEFTFCPKLFAGKDAASRLKLDWPTRRKICLGIATGLAYLHEESIIKIVHRDIKTSNVLLDKDLNAKISDFGLAKLYEDDTSHISTRVAGTIGYMAPEYAMRGYLTNKADVYSFGIVALEIVSGKSNTNYRPNEDFVYLLDWAYVLQERGSLLELVDPNLCAEYSSDEAMVMLNVALLCTNASPTLRPTMSQVVSMLEGRTVVQDLLSDPGFLAINSKVKAIRNHFWQNPSQTHSFSTNSDIQSEENDFHLPLTTTSVLRY</sequence>
<evidence type="ECO:0000256" key="3">
    <source>
        <dbReference type="ARBA" id="ARBA00022527"/>
    </source>
</evidence>
<keyword evidence="6" id="KW-0808">Transferase</keyword>
<evidence type="ECO:0000313" key="20">
    <source>
        <dbReference type="EMBL" id="KAH7571566.1"/>
    </source>
</evidence>
<keyword evidence="9" id="KW-0677">Repeat</keyword>
<protein>
    <recommendedName>
        <fullName evidence="2">non-specific serine/threonine protein kinase</fullName>
        <ecNumber evidence="2">2.7.11.1</ecNumber>
    </recommendedName>
</protein>
<organism evidence="20 21">
    <name type="scientific">Xanthoceras sorbifolium</name>
    <dbReference type="NCBI Taxonomy" id="99658"/>
    <lineage>
        <taxon>Eukaryota</taxon>
        <taxon>Viridiplantae</taxon>
        <taxon>Streptophyta</taxon>
        <taxon>Embryophyta</taxon>
        <taxon>Tracheophyta</taxon>
        <taxon>Spermatophyta</taxon>
        <taxon>Magnoliopsida</taxon>
        <taxon>eudicotyledons</taxon>
        <taxon>Gunneridae</taxon>
        <taxon>Pentapetalae</taxon>
        <taxon>rosids</taxon>
        <taxon>malvids</taxon>
        <taxon>Sapindales</taxon>
        <taxon>Sapindaceae</taxon>
        <taxon>Xanthoceroideae</taxon>
        <taxon>Xanthoceras</taxon>
    </lineage>
</organism>
<dbReference type="InterPro" id="IPR001611">
    <property type="entry name" value="Leu-rich_rpt"/>
</dbReference>
<keyword evidence="3" id="KW-0418">Kinase</keyword>
<dbReference type="InterPro" id="IPR011009">
    <property type="entry name" value="Kinase-like_dom_sf"/>
</dbReference>
<dbReference type="InterPro" id="IPR008271">
    <property type="entry name" value="Ser/Thr_kinase_AS"/>
</dbReference>
<keyword evidence="8" id="KW-0732">Signal</keyword>
<dbReference type="CDD" id="cd14066">
    <property type="entry name" value="STKc_IRAK"/>
    <property type="match status" value="1"/>
</dbReference>
<keyword evidence="21" id="KW-1185">Reference proteome</keyword>
<evidence type="ECO:0000256" key="11">
    <source>
        <dbReference type="ARBA" id="ARBA00022840"/>
    </source>
</evidence>
<dbReference type="SUPFAM" id="SSF52058">
    <property type="entry name" value="L domain-like"/>
    <property type="match status" value="1"/>
</dbReference>
<evidence type="ECO:0000256" key="2">
    <source>
        <dbReference type="ARBA" id="ARBA00012513"/>
    </source>
</evidence>
<evidence type="ECO:0000256" key="15">
    <source>
        <dbReference type="ARBA" id="ARBA00023180"/>
    </source>
</evidence>
<dbReference type="EMBL" id="JAFEMO010000004">
    <property type="protein sequence ID" value="KAH7571566.1"/>
    <property type="molecule type" value="Genomic_DNA"/>
</dbReference>
<evidence type="ECO:0000256" key="18">
    <source>
        <dbReference type="SAM" id="Phobius"/>
    </source>
</evidence>
<dbReference type="PANTHER" id="PTHR48006">
    <property type="entry name" value="LEUCINE-RICH REPEAT-CONTAINING PROTEIN DDB_G0281931-RELATED"/>
    <property type="match status" value="1"/>
</dbReference>
<comment type="catalytic activity">
    <reaction evidence="17">
        <text>L-seryl-[protein] + ATP = O-phospho-L-seryl-[protein] + ADP + H(+)</text>
        <dbReference type="Rhea" id="RHEA:17989"/>
        <dbReference type="Rhea" id="RHEA-COMP:9863"/>
        <dbReference type="Rhea" id="RHEA-COMP:11604"/>
        <dbReference type="ChEBI" id="CHEBI:15378"/>
        <dbReference type="ChEBI" id="CHEBI:29999"/>
        <dbReference type="ChEBI" id="CHEBI:30616"/>
        <dbReference type="ChEBI" id="CHEBI:83421"/>
        <dbReference type="ChEBI" id="CHEBI:456216"/>
        <dbReference type="EC" id="2.7.11.1"/>
    </reaction>
</comment>
<evidence type="ECO:0000256" key="7">
    <source>
        <dbReference type="ARBA" id="ARBA00022692"/>
    </source>
</evidence>
<keyword evidence="14" id="KW-0675">Receptor</keyword>
<dbReference type="InterPro" id="IPR001245">
    <property type="entry name" value="Ser-Thr/Tyr_kinase_cat_dom"/>
</dbReference>
<gene>
    <name evidence="20" type="ORF">JRO89_XS04G0080300</name>
</gene>
<evidence type="ECO:0000313" key="21">
    <source>
        <dbReference type="Proteomes" id="UP000827721"/>
    </source>
</evidence>
<evidence type="ECO:0000256" key="17">
    <source>
        <dbReference type="ARBA" id="ARBA00048679"/>
    </source>
</evidence>
<feature type="domain" description="Protein kinase" evidence="19">
    <location>
        <begin position="699"/>
        <end position="1039"/>
    </location>
</feature>
<dbReference type="Pfam" id="PF07714">
    <property type="entry name" value="PK_Tyr_Ser-Thr"/>
    <property type="match status" value="1"/>
</dbReference>
<comment type="subcellular location">
    <subcellularLocation>
        <location evidence="1">Membrane</location>
        <topology evidence="1">Single-pass type I membrane protein</topology>
    </subcellularLocation>
</comment>
<keyword evidence="15" id="KW-0325">Glycoprotein</keyword>
<keyword evidence="3" id="KW-0723">Serine/threonine-protein kinase</keyword>
<evidence type="ECO:0000256" key="10">
    <source>
        <dbReference type="ARBA" id="ARBA00022741"/>
    </source>
</evidence>
<dbReference type="Pfam" id="PF11721">
    <property type="entry name" value="Malectin"/>
    <property type="match status" value="1"/>
</dbReference>
<evidence type="ECO:0000256" key="1">
    <source>
        <dbReference type="ARBA" id="ARBA00004479"/>
    </source>
</evidence>
<dbReference type="InterPro" id="IPR000719">
    <property type="entry name" value="Prot_kinase_dom"/>
</dbReference>